<evidence type="ECO:0000256" key="5">
    <source>
        <dbReference type="ARBA" id="ARBA00022741"/>
    </source>
</evidence>
<dbReference type="Proteomes" id="UP000321196">
    <property type="component" value="Unassembled WGS sequence"/>
</dbReference>
<dbReference type="Gene3D" id="3.40.50.300">
    <property type="entry name" value="P-loop containing nucleotide triphosphate hydrolases"/>
    <property type="match status" value="1"/>
</dbReference>
<gene>
    <name evidence="9" type="ORF">FVP60_00725</name>
</gene>
<dbReference type="InterPro" id="IPR017871">
    <property type="entry name" value="ABC_transporter-like_CS"/>
</dbReference>
<dbReference type="InterPro" id="IPR003593">
    <property type="entry name" value="AAA+_ATPase"/>
</dbReference>
<evidence type="ECO:0000256" key="6">
    <source>
        <dbReference type="ARBA" id="ARBA00022840"/>
    </source>
</evidence>
<dbReference type="PANTHER" id="PTHR43297">
    <property type="entry name" value="OLIGOPEPTIDE TRANSPORT ATP-BINDING PROTEIN APPD"/>
    <property type="match status" value="1"/>
</dbReference>
<name>A0A5C8HU02_9MICO</name>
<dbReference type="InterPro" id="IPR027417">
    <property type="entry name" value="P-loop_NTPase"/>
</dbReference>
<keyword evidence="4" id="KW-1003">Cell membrane</keyword>
<dbReference type="GO" id="GO:0005524">
    <property type="term" value="F:ATP binding"/>
    <property type="evidence" value="ECO:0007669"/>
    <property type="project" value="UniProtKB-KW"/>
</dbReference>
<protein>
    <submittedName>
        <fullName evidence="9">ABC transporter ATP-binding protein</fullName>
    </submittedName>
</protein>
<dbReference type="EMBL" id="VRSW01000001">
    <property type="protein sequence ID" value="TXK06648.1"/>
    <property type="molecule type" value="Genomic_DNA"/>
</dbReference>
<evidence type="ECO:0000313" key="10">
    <source>
        <dbReference type="Proteomes" id="UP000321196"/>
    </source>
</evidence>
<dbReference type="GO" id="GO:0015833">
    <property type="term" value="P:peptide transport"/>
    <property type="evidence" value="ECO:0007669"/>
    <property type="project" value="InterPro"/>
</dbReference>
<accession>A0A5C8HU02</accession>
<dbReference type="AlphaFoldDB" id="A0A5C8HU02"/>
<organism evidence="9 10">
    <name type="scientific">Microbacterium mitrae</name>
    <dbReference type="NCBI Taxonomy" id="664640"/>
    <lineage>
        <taxon>Bacteria</taxon>
        <taxon>Bacillati</taxon>
        <taxon>Actinomycetota</taxon>
        <taxon>Actinomycetes</taxon>
        <taxon>Micrococcales</taxon>
        <taxon>Microbacteriaceae</taxon>
        <taxon>Microbacterium</taxon>
    </lineage>
</organism>
<evidence type="ECO:0000256" key="1">
    <source>
        <dbReference type="ARBA" id="ARBA00004202"/>
    </source>
</evidence>
<dbReference type="Pfam" id="PF00005">
    <property type="entry name" value="ABC_tran"/>
    <property type="match status" value="1"/>
</dbReference>
<keyword evidence="7" id="KW-0472">Membrane</keyword>
<keyword evidence="5" id="KW-0547">Nucleotide-binding</keyword>
<keyword evidence="3" id="KW-0813">Transport</keyword>
<dbReference type="InterPro" id="IPR013563">
    <property type="entry name" value="Oligopep_ABC_C"/>
</dbReference>
<dbReference type="Pfam" id="PF08352">
    <property type="entry name" value="oligo_HPY"/>
    <property type="match status" value="1"/>
</dbReference>
<comment type="caution">
    <text evidence="9">The sequence shown here is derived from an EMBL/GenBank/DDBJ whole genome shotgun (WGS) entry which is preliminary data.</text>
</comment>
<dbReference type="PANTHER" id="PTHR43297:SF2">
    <property type="entry name" value="DIPEPTIDE TRANSPORT ATP-BINDING PROTEIN DPPD"/>
    <property type="match status" value="1"/>
</dbReference>
<evidence type="ECO:0000256" key="3">
    <source>
        <dbReference type="ARBA" id="ARBA00022448"/>
    </source>
</evidence>
<reference evidence="9 10" key="1">
    <citation type="submission" date="2019-08" db="EMBL/GenBank/DDBJ databases">
        <authorList>
            <person name="Dong K."/>
        </authorList>
    </citation>
    <scope>NUCLEOTIDE SEQUENCE [LARGE SCALE GENOMIC DNA]</scope>
    <source>
        <strain evidence="9 10">M4-8</strain>
    </source>
</reference>
<sequence>MVVDTTAKLTIRNLRVTLPGPSKKDPRKQILDGVDLTLRPGKISGIAGESGSGKTMTGLAVLGLLPPGAAVDGTIEFEGRNLLKLGSRELNGVRGRKIAMVFQDPSTSLHPMIKVGVQLTDHVRKHLGLSKRAAMAKAEGLLEMVAIPEPREALSKYPHQFSGGMRQRIAIAVALACDPDVLIADEPTTALDVTVQAGILRLLRRLCDDLGVAIMLVTHDLGVMSAVADDVTVMRRGAIVEHGPRFDVLTNPQHPYTRELIASLPGNRIADPLEHGNADEIPDELESAS</sequence>
<dbReference type="FunFam" id="3.40.50.300:FF:000016">
    <property type="entry name" value="Oligopeptide ABC transporter ATP-binding component"/>
    <property type="match status" value="1"/>
</dbReference>
<dbReference type="GO" id="GO:0005886">
    <property type="term" value="C:plasma membrane"/>
    <property type="evidence" value="ECO:0007669"/>
    <property type="project" value="UniProtKB-SubCell"/>
</dbReference>
<feature type="domain" description="ABC transporter" evidence="8">
    <location>
        <begin position="9"/>
        <end position="261"/>
    </location>
</feature>
<proteinExistence type="inferred from homology"/>
<dbReference type="PROSITE" id="PS50893">
    <property type="entry name" value="ABC_TRANSPORTER_2"/>
    <property type="match status" value="1"/>
</dbReference>
<dbReference type="PROSITE" id="PS00211">
    <property type="entry name" value="ABC_TRANSPORTER_1"/>
    <property type="match status" value="1"/>
</dbReference>
<evidence type="ECO:0000256" key="7">
    <source>
        <dbReference type="ARBA" id="ARBA00023136"/>
    </source>
</evidence>
<comment type="similarity">
    <text evidence="2">Belongs to the ABC transporter superfamily.</text>
</comment>
<comment type="subcellular location">
    <subcellularLocation>
        <location evidence="1">Cell membrane</location>
        <topology evidence="1">Peripheral membrane protein</topology>
    </subcellularLocation>
</comment>
<dbReference type="GO" id="GO:0016887">
    <property type="term" value="F:ATP hydrolysis activity"/>
    <property type="evidence" value="ECO:0007669"/>
    <property type="project" value="InterPro"/>
</dbReference>
<dbReference type="InterPro" id="IPR050388">
    <property type="entry name" value="ABC_Ni/Peptide_Import"/>
</dbReference>
<dbReference type="CDD" id="cd03257">
    <property type="entry name" value="ABC_NikE_OppD_transporters"/>
    <property type="match status" value="1"/>
</dbReference>
<evidence type="ECO:0000256" key="4">
    <source>
        <dbReference type="ARBA" id="ARBA00022475"/>
    </source>
</evidence>
<evidence type="ECO:0000256" key="2">
    <source>
        <dbReference type="ARBA" id="ARBA00005417"/>
    </source>
</evidence>
<dbReference type="InterPro" id="IPR003439">
    <property type="entry name" value="ABC_transporter-like_ATP-bd"/>
</dbReference>
<dbReference type="SUPFAM" id="SSF52540">
    <property type="entry name" value="P-loop containing nucleoside triphosphate hydrolases"/>
    <property type="match status" value="1"/>
</dbReference>
<dbReference type="OrthoDB" id="8481147at2"/>
<evidence type="ECO:0000259" key="8">
    <source>
        <dbReference type="PROSITE" id="PS50893"/>
    </source>
</evidence>
<keyword evidence="10" id="KW-1185">Reference proteome</keyword>
<keyword evidence="6 9" id="KW-0067">ATP-binding</keyword>
<dbReference type="SMART" id="SM00382">
    <property type="entry name" value="AAA"/>
    <property type="match status" value="1"/>
</dbReference>
<evidence type="ECO:0000313" key="9">
    <source>
        <dbReference type="EMBL" id="TXK06648.1"/>
    </source>
</evidence>